<dbReference type="AlphaFoldDB" id="A0A508A1R3"/>
<evidence type="ECO:0008006" key="5">
    <source>
        <dbReference type="Google" id="ProtNLM"/>
    </source>
</evidence>
<organism evidence="3 4">
    <name type="scientific">Marilutibacter aestuarii</name>
    <dbReference type="NCBI Taxonomy" id="1706195"/>
    <lineage>
        <taxon>Bacteria</taxon>
        <taxon>Pseudomonadati</taxon>
        <taxon>Pseudomonadota</taxon>
        <taxon>Gammaproteobacteria</taxon>
        <taxon>Lysobacterales</taxon>
        <taxon>Lysobacteraceae</taxon>
        <taxon>Marilutibacter</taxon>
    </lineage>
</organism>
<comment type="caution">
    <text evidence="3">The sequence shown here is derived from an EMBL/GenBank/DDBJ whole genome shotgun (WGS) entry which is preliminary data.</text>
</comment>
<feature type="region of interest" description="Disordered" evidence="1">
    <location>
        <begin position="52"/>
        <end position="74"/>
    </location>
</feature>
<evidence type="ECO:0000313" key="4">
    <source>
        <dbReference type="Proteomes" id="UP000318212"/>
    </source>
</evidence>
<keyword evidence="2" id="KW-1133">Transmembrane helix</keyword>
<evidence type="ECO:0000256" key="2">
    <source>
        <dbReference type="SAM" id="Phobius"/>
    </source>
</evidence>
<accession>A0A508A1R3</accession>
<keyword evidence="2" id="KW-0812">Transmembrane</keyword>
<gene>
    <name evidence="3" type="ORF">FKV25_11815</name>
</gene>
<proteinExistence type="predicted"/>
<keyword evidence="2" id="KW-0472">Membrane</keyword>
<reference evidence="3 4" key="1">
    <citation type="submission" date="2019-06" db="EMBL/GenBank/DDBJ databases">
        <title>Lysobacter alkalisoli sp. nov. isolated from saline soil.</title>
        <authorList>
            <person name="Sun J.-Q."/>
            <person name="Xu L."/>
        </authorList>
    </citation>
    <scope>NUCLEOTIDE SEQUENCE [LARGE SCALE GENOMIC DNA]</scope>
    <source>
        <strain evidence="3 4">JCM 31130</strain>
    </source>
</reference>
<dbReference type="EMBL" id="VICE01000108">
    <property type="protein sequence ID" value="TQD42364.1"/>
    <property type="molecule type" value="Genomic_DNA"/>
</dbReference>
<protein>
    <recommendedName>
        <fullName evidence="5">DUF2335 domain-containing protein</fullName>
    </recommendedName>
</protein>
<feature type="compositionally biased region" description="Basic and acidic residues" evidence="1">
    <location>
        <begin position="60"/>
        <end position="74"/>
    </location>
</feature>
<feature type="transmembrane region" description="Helical" evidence="2">
    <location>
        <begin position="105"/>
        <end position="126"/>
    </location>
</feature>
<dbReference type="Proteomes" id="UP000318212">
    <property type="component" value="Unassembled WGS sequence"/>
</dbReference>
<name>A0A508A1R3_9GAMM</name>
<sequence>MSGNSPALGEESPRPERDELIAQYIETQKQEIALKAQSLEFEKQKDSHSFAYSKEALAAQERDRKDERDCKRQQRRDAHRFLLWIATVIALLIGAALYLDKEDVAMELVKAIVYIAAGAAAGYGIASKRAEKDDDPAGSS</sequence>
<feature type="transmembrane region" description="Helical" evidence="2">
    <location>
        <begin position="81"/>
        <end position="99"/>
    </location>
</feature>
<evidence type="ECO:0000313" key="3">
    <source>
        <dbReference type="EMBL" id="TQD42364.1"/>
    </source>
</evidence>
<dbReference type="RefSeq" id="WP_141519000.1">
    <property type="nucleotide sequence ID" value="NZ_VICE01000108.1"/>
</dbReference>
<evidence type="ECO:0000256" key="1">
    <source>
        <dbReference type="SAM" id="MobiDB-lite"/>
    </source>
</evidence>
<keyword evidence="4" id="KW-1185">Reference proteome</keyword>